<reference evidence="5 6" key="1">
    <citation type="journal article" date="2024" name="J. Plant Pathol.">
        <title>Sequence and assembly of the genome of Seiridium unicorne, isolate CBS 538.82, causal agent of cypress canker disease.</title>
        <authorList>
            <person name="Scali E."/>
            <person name="Rocca G.D."/>
            <person name="Danti R."/>
            <person name="Garbelotto M."/>
            <person name="Barberini S."/>
            <person name="Baroncelli R."/>
            <person name="Emiliani G."/>
        </authorList>
    </citation>
    <scope>NUCLEOTIDE SEQUENCE [LARGE SCALE GENOMIC DNA]</scope>
    <source>
        <strain evidence="5 6">BM-138-508</strain>
    </source>
</reference>
<dbReference type="SUPFAM" id="SSF51905">
    <property type="entry name" value="FAD/NAD(P)-binding domain"/>
    <property type="match status" value="1"/>
</dbReference>
<dbReference type="PANTHER" id="PTHR11552:SF123">
    <property type="entry name" value="GMC OXIDOREDUCTASE (AFU_ORTHOLOGUE AFUA_2G01770)-RELATED"/>
    <property type="match status" value="1"/>
</dbReference>
<comment type="similarity">
    <text evidence="1 2">Belongs to the GMC oxidoreductase family.</text>
</comment>
<dbReference type="Pfam" id="PF05199">
    <property type="entry name" value="GMC_oxred_C"/>
    <property type="match status" value="1"/>
</dbReference>
<evidence type="ECO:0000259" key="3">
    <source>
        <dbReference type="PROSITE" id="PS00623"/>
    </source>
</evidence>
<dbReference type="Gene3D" id="3.50.50.60">
    <property type="entry name" value="FAD/NAD(P)-binding domain"/>
    <property type="match status" value="1"/>
</dbReference>
<comment type="caution">
    <text evidence="5">The sequence shown here is derived from an EMBL/GenBank/DDBJ whole genome shotgun (WGS) entry which is preliminary data.</text>
</comment>
<dbReference type="Proteomes" id="UP001408356">
    <property type="component" value="Unassembled WGS sequence"/>
</dbReference>
<organism evidence="5 6">
    <name type="scientific">Seiridium unicorne</name>
    <dbReference type="NCBI Taxonomy" id="138068"/>
    <lineage>
        <taxon>Eukaryota</taxon>
        <taxon>Fungi</taxon>
        <taxon>Dikarya</taxon>
        <taxon>Ascomycota</taxon>
        <taxon>Pezizomycotina</taxon>
        <taxon>Sordariomycetes</taxon>
        <taxon>Xylariomycetidae</taxon>
        <taxon>Amphisphaeriales</taxon>
        <taxon>Sporocadaceae</taxon>
        <taxon>Seiridium</taxon>
    </lineage>
</organism>
<dbReference type="Pfam" id="PF00732">
    <property type="entry name" value="GMC_oxred_N"/>
    <property type="match status" value="1"/>
</dbReference>
<protein>
    <submittedName>
        <fullName evidence="5">Pyranose dehydrogenase 3</fullName>
    </submittedName>
</protein>
<evidence type="ECO:0000259" key="4">
    <source>
        <dbReference type="PROSITE" id="PS00624"/>
    </source>
</evidence>
<keyword evidence="6" id="KW-1185">Reference proteome</keyword>
<keyword evidence="2" id="KW-0274">FAD</keyword>
<dbReference type="InterPro" id="IPR036188">
    <property type="entry name" value="FAD/NAD-bd_sf"/>
</dbReference>
<dbReference type="SUPFAM" id="SSF54373">
    <property type="entry name" value="FAD-linked reductases, C-terminal domain"/>
    <property type="match status" value="1"/>
</dbReference>
<proteinExistence type="inferred from homology"/>
<dbReference type="PANTHER" id="PTHR11552">
    <property type="entry name" value="GLUCOSE-METHANOL-CHOLINE GMC OXIDOREDUCTASE"/>
    <property type="match status" value="1"/>
</dbReference>
<evidence type="ECO:0000256" key="2">
    <source>
        <dbReference type="RuleBase" id="RU003968"/>
    </source>
</evidence>
<dbReference type="InterPro" id="IPR012132">
    <property type="entry name" value="GMC_OxRdtase"/>
</dbReference>
<dbReference type="PROSITE" id="PS00624">
    <property type="entry name" value="GMC_OXRED_2"/>
    <property type="match status" value="1"/>
</dbReference>
<evidence type="ECO:0000256" key="1">
    <source>
        <dbReference type="ARBA" id="ARBA00010790"/>
    </source>
</evidence>
<feature type="domain" description="Glucose-methanol-choline oxidoreductase N-terminal" evidence="4">
    <location>
        <begin position="257"/>
        <end position="271"/>
    </location>
</feature>
<accession>A0ABR2V987</accession>
<dbReference type="EMBL" id="JARVKF010000079">
    <property type="protein sequence ID" value="KAK9423376.1"/>
    <property type="molecule type" value="Genomic_DNA"/>
</dbReference>
<feature type="domain" description="Glucose-methanol-choline oxidoreductase N-terminal" evidence="3">
    <location>
        <begin position="81"/>
        <end position="104"/>
    </location>
</feature>
<evidence type="ECO:0000313" key="5">
    <source>
        <dbReference type="EMBL" id="KAK9423376.1"/>
    </source>
</evidence>
<keyword evidence="2" id="KW-0285">Flavoprotein</keyword>
<dbReference type="Gene3D" id="3.30.560.10">
    <property type="entry name" value="Glucose Oxidase, domain 3"/>
    <property type="match status" value="1"/>
</dbReference>
<name>A0ABR2V987_9PEZI</name>
<dbReference type="PROSITE" id="PS00623">
    <property type="entry name" value="GMC_OXRED_1"/>
    <property type="match status" value="1"/>
</dbReference>
<evidence type="ECO:0000313" key="6">
    <source>
        <dbReference type="Proteomes" id="UP001408356"/>
    </source>
</evidence>
<sequence>MLWDYIVVGGGLGGSVVSSRLHEYLPTAQILLLEAGINANNREDIMWYNSTNLVFGGEFDWNYTTIPQVNADLLKVNLTQGKALGGGTVINKSMWVRGDRVDYDEWAQIVGDERWSYDGQLPYFKQTETHWAFANAYQHGYHGNQKIQSALSTNRSFPLREKVYQAWHEIGVQDAPYMDNDGGEPIGISDYSENRNKGRREIASAVYPLNGVTVSTQTLVANIVLDRSDSESEYVAKGVRLANGTEILGRQVLLSAGAIRTPQLLMLSGIGPSGELAKHAIEHKVESPDVGRNLADHVIIQQFWKIKNPDEGWAVGSDNPIFEQAQYGWGMYTDFIVSAMVPNEGLAEAIEQDEGVPPNASHSLLQNRFANEHVILYDGQASDGKTIKISTFVFMITARGSITLASSKVEDPPIIDPNYLGTAVDRYVLREGLRQQIALAGGNTTILGQEILDGNITPSNFSEPLSAASTDEYLDARIRAAVKPGPHPMGTAAMGKVVDTRLRVKGVSNLRIVDASVFPVALAAHLQVPTYALAEQASVIIARDTGGYPK</sequence>
<dbReference type="InterPro" id="IPR000172">
    <property type="entry name" value="GMC_OxRdtase_N"/>
</dbReference>
<dbReference type="InterPro" id="IPR007867">
    <property type="entry name" value="GMC_OxRtase_C"/>
</dbReference>
<gene>
    <name evidence="5" type="ORF">SUNI508_04270</name>
</gene>
<dbReference type="PIRSF" id="PIRSF000137">
    <property type="entry name" value="Alcohol_oxidase"/>
    <property type="match status" value="1"/>
</dbReference>